<dbReference type="GO" id="GO:0005576">
    <property type="term" value="C:extracellular region"/>
    <property type="evidence" value="ECO:0007669"/>
    <property type="project" value="TreeGrafter"/>
</dbReference>
<evidence type="ECO:0000313" key="5">
    <source>
        <dbReference type="Proteomes" id="UP000321769"/>
    </source>
</evidence>
<keyword evidence="5" id="KW-1185">Reference proteome</keyword>
<proteinExistence type="predicted"/>
<accession>A0A512HYT4</accession>
<organism evidence="4 5">
    <name type="scientific">Aeromicrobium flavum</name>
    <dbReference type="NCBI Taxonomy" id="416568"/>
    <lineage>
        <taxon>Bacteria</taxon>
        <taxon>Bacillati</taxon>
        <taxon>Actinomycetota</taxon>
        <taxon>Actinomycetes</taxon>
        <taxon>Propionibacteriales</taxon>
        <taxon>Nocardioidaceae</taxon>
        <taxon>Aeromicrobium</taxon>
    </lineage>
</organism>
<dbReference type="PANTHER" id="PTHR33371">
    <property type="entry name" value="INTERMEMBRANE PHOSPHOLIPID TRANSPORT SYSTEM BINDING PROTEIN MLAD-RELATED"/>
    <property type="match status" value="1"/>
</dbReference>
<dbReference type="InterPro" id="IPR052336">
    <property type="entry name" value="MlaD_Phospholipid_Transporter"/>
</dbReference>
<dbReference type="PANTHER" id="PTHR33371:SF17">
    <property type="entry name" value="MCE-FAMILY PROTEIN MCE1B"/>
    <property type="match status" value="1"/>
</dbReference>
<name>A0A512HYT4_9ACTN</name>
<gene>
    <name evidence="4" type="ORF">AFL01nite_29400</name>
</gene>
<dbReference type="InterPro" id="IPR003399">
    <property type="entry name" value="Mce/MlaD"/>
</dbReference>
<reference evidence="4 5" key="1">
    <citation type="submission" date="2019-07" db="EMBL/GenBank/DDBJ databases">
        <title>Whole genome shotgun sequence of Aeromicrobium flavum NBRC 107625.</title>
        <authorList>
            <person name="Hosoyama A."/>
            <person name="Uohara A."/>
            <person name="Ohji S."/>
            <person name="Ichikawa N."/>
        </authorList>
    </citation>
    <scope>NUCLEOTIDE SEQUENCE [LARGE SCALE GENOMIC DNA]</scope>
    <source>
        <strain evidence="4 5">NBRC 107625</strain>
    </source>
</reference>
<evidence type="ECO:0000259" key="2">
    <source>
        <dbReference type="Pfam" id="PF02470"/>
    </source>
</evidence>
<dbReference type="NCBIfam" id="TIGR00996">
    <property type="entry name" value="Mtu_fam_mce"/>
    <property type="match status" value="1"/>
</dbReference>
<evidence type="ECO:0000256" key="1">
    <source>
        <dbReference type="SAM" id="Phobius"/>
    </source>
</evidence>
<dbReference type="InterPro" id="IPR024516">
    <property type="entry name" value="Mce_C"/>
</dbReference>
<dbReference type="RefSeq" id="WP_146828724.1">
    <property type="nucleotide sequence ID" value="NZ_BAAAYQ010000001.1"/>
</dbReference>
<dbReference type="EMBL" id="BJZQ01000024">
    <property type="protein sequence ID" value="GEO90613.1"/>
    <property type="molecule type" value="Genomic_DNA"/>
</dbReference>
<evidence type="ECO:0000313" key="4">
    <source>
        <dbReference type="EMBL" id="GEO90613.1"/>
    </source>
</evidence>
<dbReference type="GO" id="GO:0051701">
    <property type="term" value="P:biological process involved in interaction with host"/>
    <property type="evidence" value="ECO:0007669"/>
    <property type="project" value="TreeGrafter"/>
</dbReference>
<dbReference type="OrthoDB" id="338143at2"/>
<sequence length="361" mass="39142">MSRTGFDRRTAVAFTKLMAFLVITGLMTALLAAVIGNATFDRTHEYKAVFTDVTSLVEGDDVRIAGVRVGNVADVRVRSGSTAEVTFRVDSDITLTESTEATLRYRNMIGQRYLALSEGTDGPAGRLRPGQTVDLDRTTPALDLTDLFGGFQPLFEALSPEDTNQLAYELIQVFQGESGTVESLLSHTASLTGTLAERDELIGSVIDNLTVVLTSFNERDDELSSAISTLQQLITGLKDDRGVLTDSLDDIATLTGETAGLLEESRPALTADIKNLRRFADKVGTKKARQDLDNTLGILPIKIDRIGRTGEYGSFFNFFICDVGVNGQVPSLSGVPGWEKNRPFKTTKRVTVTGSGVSRCR</sequence>
<dbReference type="Pfam" id="PF02470">
    <property type="entry name" value="MlaD"/>
    <property type="match status" value="1"/>
</dbReference>
<dbReference type="InterPro" id="IPR005693">
    <property type="entry name" value="Mce"/>
</dbReference>
<feature type="domain" description="Mammalian cell entry C-terminal" evidence="3">
    <location>
        <begin position="125"/>
        <end position="281"/>
    </location>
</feature>
<dbReference type="Pfam" id="PF11887">
    <property type="entry name" value="Mce4_CUP1"/>
    <property type="match status" value="1"/>
</dbReference>
<keyword evidence="1" id="KW-0812">Transmembrane</keyword>
<evidence type="ECO:0000259" key="3">
    <source>
        <dbReference type="Pfam" id="PF11887"/>
    </source>
</evidence>
<protein>
    <submittedName>
        <fullName evidence="4">ABC transporter substrate-binding protein</fullName>
    </submittedName>
</protein>
<keyword evidence="1" id="KW-1133">Transmembrane helix</keyword>
<feature type="domain" description="Mce/MlaD" evidence="2">
    <location>
        <begin position="43"/>
        <end position="119"/>
    </location>
</feature>
<dbReference type="Proteomes" id="UP000321769">
    <property type="component" value="Unassembled WGS sequence"/>
</dbReference>
<comment type="caution">
    <text evidence="4">The sequence shown here is derived from an EMBL/GenBank/DDBJ whole genome shotgun (WGS) entry which is preliminary data.</text>
</comment>
<dbReference type="AlphaFoldDB" id="A0A512HYT4"/>
<feature type="transmembrane region" description="Helical" evidence="1">
    <location>
        <begin position="12"/>
        <end position="35"/>
    </location>
</feature>
<keyword evidence="1" id="KW-0472">Membrane</keyword>